<evidence type="ECO:0000313" key="1">
    <source>
        <dbReference type="EMBL" id="GJT81328.1"/>
    </source>
</evidence>
<organism evidence="1 2">
    <name type="scientific">Tanacetum coccineum</name>
    <dbReference type="NCBI Taxonomy" id="301880"/>
    <lineage>
        <taxon>Eukaryota</taxon>
        <taxon>Viridiplantae</taxon>
        <taxon>Streptophyta</taxon>
        <taxon>Embryophyta</taxon>
        <taxon>Tracheophyta</taxon>
        <taxon>Spermatophyta</taxon>
        <taxon>Magnoliopsida</taxon>
        <taxon>eudicotyledons</taxon>
        <taxon>Gunneridae</taxon>
        <taxon>Pentapetalae</taxon>
        <taxon>asterids</taxon>
        <taxon>campanulids</taxon>
        <taxon>Asterales</taxon>
        <taxon>Asteraceae</taxon>
        <taxon>Asteroideae</taxon>
        <taxon>Anthemideae</taxon>
        <taxon>Anthemidinae</taxon>
        <taxon>Tanacetum</taxon>
    </lineage>
</organism>
<name>A0ABQ5H0A7_9ASTR</name>
<sequence>MEHAVKQQEPKYTITSSDSAKLQEFDQKRTLFETMTKTKSFNKNTKHKALYHALMESILKDEYAMDKGVTDKLKKRKPDDPDKHEGLLLDQTKAEEIVFEARDTQGLQNLRDDIGNNDEPLVVNVDLKD</sequence>
<comment type="caution">
    <text evidence="1">The sequence shown here is derived from an EMBL/GenBank/DDBJ whole genome shotgun (WGS) entry which is preliminary data.</text>
</comment>
<dbReference type="EMBL" id="BQNB010019073">
    <property type="protein sequence ID" value="GJT81328.1"/>
    <property type="molecule type" value="Genomic_DNA"/>
</dbReference>
<protein>
    <submittedName>
        <fullName evidence="1">Uncharacterized protein</fullName>
    </submittedName>
</protein>
<proteinExistence type="predicted"/>
<gene>
    <name evidence="1" type="ORF">Tco_1055670</name>
</gene>
<keyword evidence="2" id="KW-1185">Reference proteome</keyword>
<reference evidence="1" key="1">
    <citation type="journal article" date="2022" name="Int. J. Mol. Sci.">
        <title>Draft Genome of Tanacetum Coccineum: Genomic Comparison of Closely Related Tanacetum-Family Plants.</title>
        <authorList>
            <person name="Yamashiro T."/>
            <person name="Shiraishi A."/>
            <person name="Nakayama K."/>
            <person name="Satake H."/>
        </authorList>
    </citation>
    <scope>NUCLEOTIDE SEQUENCE</scope>
</reference>
<dbReference type="Proteomes" id="UP001151760">
    <property type="component" value="Unassembled WGS sequence"/>
</dbReference>
<evidence type="ECO:0000313" key="2">
    <source>
        <dbReference type="Proteomes" id="UP001151760"/>
    </source>
</evidence>
<reference evidence="1" key="2">
    <citation type="submission" date="2022-01" db="EMBL/GenBank/DDBJ databases">
        <authorList>
            <person name="Yamashiro T."/>
            <person name="Shiraishi A."/>
            <person name="Satake H."/>
            <person name="Nakayama K."/>
        </authorList>
    </citation>
    <scope>NUCLEOTIDE SEQUENCE</scope>
</reference>
<accession>A0ABQ5H0A7</accession>